<feature type="compositionally biased region" description="Low complexity" evidence="1">
    <location>
        <begin position="361"/>
        <end position="370"/>
    </location>
</feature>
<feature type="compositionally biased region" description="Acidic residues" evidence="1">
    <location>
        <begin position="289"/>
        <end position="302"/>
    </location>
</feature>
<dbReference type="InterPro" id="IPR048743">
    <property type="entry name" value="AME1"/>
</dbReference>
<reference evidence="3" key="1">
    <citation type="submission" date="2020-03" db="EMBL/GenBank/DDBJ databases">
        <title>Site-based positive gene gene selection in Geosmithia morbida across the United States reveals a broad range of putative effectors and factors for local host and environmental adapation.</title>
        <authorList>
            <person name="Onufrak A."/>
            <person name="Murdoch R.W."/>
            <person name="Gazis R."/>
            <person name="Huff M."/>
            <person name="Staton M."/>
            <person name="Klingeman W."/>
            <person name="Hadziabdic D."/>
        </authorList>
    </citation>
    <scope>NUCLEOTIDE SEQUENCE</scope>
    <source>
        <strain evidence="3">1262</strain>
    </source>
</reference>
<name>A0A9P4YXG6_9HYPO</name>
<feature type="compositionally biased region" description="Low complexity" evidence="1">
    <location>
        <begin position="136"/>
        <end position="152"/>
    </location>
</feature>
<feature type="compositionally biased region" description="Pro residues" evidence="1">
    <location>
        <begin position="371"/>
        <end position="388"/>
    </location>
</feature>
<feature type="compositionally biased region" description="Polar residues" evidence="1">
    <location>
        <begin position="198"/>
        <end position="220"/>
    </location>
</feature>
<protein>
    <recommendedName>
        <fullName evidence="2">Inner kinetochore subunit AME1 domain-containing protein</fullName>
    </recommendedName>
</protein>
<comment type="caution">
    <text evidence="3">The sequence shown here is derived from an EMBL/GenBank/DDBJ whole genome shotgun (WGS) entry which is preliminary data.</text>
</comment>
<keyword evidence="4" id="KW-1185">Reference proteome</keyword>
<feature type="compositionally biased region" description="Acidic residues" evidence="1">
    <location>
        <begin position="247"/>
        <end position="256"/>
    </location>
</feature>
<feature type="compositionally biased region" description="Acidic residues" evidence="1">
    <location>
        <begin position="398"/>
        <end position="412"/>
    </location>
</feature>
<feature type="compositionally biased region" description="Low complexity" evidence="1">
    <location>
        <begin position="159"/>
        <end position="172"/>
    </location>
</feature>
<dbReference type="OrthoDB" id="5377952at2759"/>
<feature type="region of interest" description="Disordered" evidence="1">
    <location>
        <begin position="1"/>
        <end position="416"/>
    </location>
</feature>
<accession>A0A9P4YXG6</accession>
<evidence type="ECO:0000313" key="4">
    <source>
        <dbReference type="Proteomes" id="UP000749293"/>
    </source>
</evidence>
<dbReference type="AlphaFoldDB" id="A0A9P4YXG6"/>
<organism evidence="3 4">
    <name type="scientific">Geosmithia morbida</name>
    <dbReference type="NCBI Taxonomy" id="1094350"/>
    <lineage>
        <taxon>Eukaryota</taxon>
        <taxon>Fungi</taxon>
        <taxon>Dikarya</taxon>
        <taxon>Ascomycota</taxon>
        <taxon>Pezizomycotina</taxon>
        <taxon>Sordariomycetes</taxon>
        <taxon>Hypocreomycetidae</taxon>
        <taxon>Hypocreales</taxon>
        <taxon>Bionectriaceae</taxon>
        <taxon>Geosmithia</taxon>
    </lineage>
</organism>
<evidence type="ECO:0000256" key="1">
    <source>
        <dbReference type="SAM" id="MobiDB-lite"/>
    </source>
</evidence>
<dbReference type="GeneID" id="55969950"/>
<feature type="compositionally biased region" description="Basic and acidic residues" evidence="1">
    <location>
        <begin position="1"/>
        <end position="17"/>
    </location>
</feature>
<dbReference type="RefSeq" id="XP_035323535.1">
    <property type="nucleotide sequence ID" value="XM_035465698.1"/>
</dbReference>
<evidence type="ECO:0000259" key="2">
    <source>
        <dbReference type="Pfam" id="PF20994"/>
    </source>
</evidence>
<feature type="domain" description="Inner kinetochore subunit AME1" evidence="2">
    <location>
        <begin position="453"/>
        <end position="637"/>
    </location>
</feature>
<dbReference type="Proteomes" id="UP000749293">
    <property type="component" value="Unassembled WGS sequence"/>
</dbReference>
<feature type="compositionally biased region" description="Low complexity" evidence="1">
    <location>
        <begin position="270"/>
        <end position="287"/>
    </location>
</feature>
<gene>
    <name evidence="3" type="ORF">GMORB2_3722</name>
</gene>
<evidence type="ECO:0000313" key="3">
    <source>
        <dbReference type="EMBL" id="KAF4124883.1"/>
    </source>
</evidence>
<dbReference type="Pfam" id="PF20994">
    <property type="entry name" value="CENPU"/>
    <property type="match status" value="1"/>
</dbReference>
<proteinExistence type="predicted"/>
<feature type="compositionally biased region" description="Low complexity" evidence="1">
    <location>
        <begin position="228"/>
        <end position="241"/>
    </location>
</feature>
<dbReference type="EMBL" id="JAANYQ010000003">
    <property type="protein sequence ID" value="KAF4124883.1"/>
    <property type="molecule type" value="Genomic_DNA"/>
</dbReference>
<feature type="compositionally biased region" description="Low complexity" evidence="1">
    <location>
        <begin position="37"/>
        <end position="55"/>
    </location>
</feature>
<sequence>MATGREARAERLNDRLRGAQRTNVGDESFNLDLGDLAASSSAPPSTSPQQQSSSPAKRRKTAHNAAPTSSPANHAAGEQRQPQPQRRSPRKRGTDDLPSTSKESDGAEANAASRTTRAPSVAAQRIVSTVRRERSGTPAEATAATAPGELESLPPPPSSVRSIPSARRPASIVEEIGESPENAPGSGRRTSVRPGSALASSARLQATLRSDRNTPMSSSPLVRKSRASEASASARASQATRRTPEQLPEDDIDQVDELSPAGSSAPPEGQQQQQQQQHLSPEVPKQVELPEEEEEEEEEEQAETIGEIEAARTLGTKRPRTAPSPQLGENEDQETDMREQQPSRKRGRPSKSPATQKQGKPKPATAASAPKPYPLPRPRAQPRPAPVPRPRRPRQPSTDEDDEDETQEDSIDDGAGAIALTVQRFVNHRRHGGGDDDDDADPLQLDMPFANRTQETPVDVFAQVCDEVIANTLDQFHDALDKATDAGRKKELRAKVRAVESYREVVGSRLLQHAIHLNHWHSLRKRVRHAQKEKLALREEILRLKGEREQVALRMDGVRAKHESDTKDANFLLNTSTTMRDIDLAVSHGREAPELPERQQKEAELANLELAVAQVADQVSSASPRGGLLGQLKDFNAPCSFCLWSNIIFSTMPRVSPSRSDSLDDSG</sequence>